<accession>A0A381YF75</accession>
<sequence length="33" mass="3819">MPNIYIVRHGEAATGFDRHIDPRLNKLDKDQPT</sequence>
<gene>
    <name evidence="1" type="ORF">METZ01_LOCUS128488</name>
</gene>
<organism evidence="1">
    <name type="scientific">marine metagenome</name>
    <dbReference type="NCBI Taxonomy" id="408172"/>
    <lineage>
        <taxon>unclassified sequences</taxon>
        <taxon>metagenomes</taxon>
        <taxon>ecological metagenomes</taxon>
    </lineage>
</organism>
<proteinExistence type="predicted"/>
<evidence type="ECO:0000313" key="1">
    <source>
        <dbReference type="EMBL" id="SVA75634.1"/>
    </source>
</evidence>
<protein>
    <recommendedName>
        <fullName evidence="2">Phosphoglycerate mutase family protein</fullName>
    </recommendedName>
</protein>
<name>A0A381YF75_9ZZZZ</name>
<evidence type="ECO:0008006" key="2">
    <source>
        <dbReference type="Google" id="ProtNLM"/>
    </source>
</evidence>
<reference evidence="1" key="1">
    <citation type="submission" date="2018-05" db="EMBL/GenBank/DDBJ databases">
        <authorList>
            <person name="Lanie J.A."/>
            <person name="Ng W.-L."/>
            <person name="Kazmierczak K.M."/>
            <person name="Andrzejewski T.M."/>
            <person name="Davidsen T.M."/>
            <person name="Wayne K.J."/>
            <person name="Tettelin H."/>
            <person name="Glass J.I."/>
            <person name="Rusch D."/>
            <person name="Podicherti R."/>
            <person name="Tsui H.-C.T."/>
            <person name="Winkler M.E."/>
        </authorList>
    </citation>
    <scope>NUCLEOTIDE SEQUENCE</scope>
</reference>
<dbReference type="AlphaFoldDB" id="A0A381YF75"/>
<dbReference type="EMBL" id="UINC01018087">
    <property type="protein sequence ID" value="SVA75634.1"/>
    <property type="molecule type" value="Genomic_DNA"/>
</dbReference>